<accession>A0A6J4TW37</accession>
<comment type="cofactor">
    <cofactor evidence="1">
        <name>Mn(2+)</name>
        <dbReference type="ChEBI" id="CHEBI:29035"/>
    </cofactor>
</comment>
<evidence type="ECO:0000256" key="1">
    <source>
        <dbReference type="ARBA" id="ARBA00001936"/>
    </source>
</evidence>
<dbReference type="GO" id="GO:0046872">
    <property type="term" value="F:metal ion binding"/>
    <property type="evidence" value="ECO:0007669"/>
    <property type="project" value="UniProtKB-KW"/>
</dbReference>
<evidence type="ECO:0000256" key="6">
    <source>
        <dbReference type="ARBA" id="ARBA00023211"/>
    </source>
</evidence>
<evidence type="ECO:0000256" key="3">
    <source>
        <dbReference type="ARBA" id="ARBA00022723"/>
    </source>
</evidence>
<dbReference type="InterPro" id="IPR000086">
    <property type="entry name" value="NUDIX_hydrolase_dom"/>
</dbReference>
<feature type="domain" description="Nudix hydrolase" evidence="8">
    <location>
        <begin position="28"/>
        <end position="169"/>
    </location>
</feature>
<dbReference type="AlphaFoldDB" id="A0A6J4TW37"/>
<dbReference type="PANTHER" id="PTHR12318">
    <property type="entry name" value="TESTOSTERONE-REGULATED PROTEIN RP2"/>
    <property type="match status" value="1"/>
</dbReference>
<evidence type="ECO:0000256" key="7">
    <source>
        <dbReference type="SAM" id="MobiDB-lite"/>
    </source>
</evidence>
<evidence type="ECO:0000256" key="5">
    <source>
        <dbReference type="ARBA" id="ARBA00022842"/>
    </source>
</evidence>
<keyword evidence="4" id="KW-0378">Hydrolase</keyword>
<feature type="region of interest" description="Disordered" evidence="7">
    <location>
        <begin position="1"/>
        <end position="27"/>
    </location>
</feature>
<organism evidence="9">
    <name type="scientific">uncultured Solirubrobacteraceae bacterium</name>
    <dbReference type="NCBI Taxonomy" id="1162706"/>
    <lineage>
        <taxon>Bacteria</taxon>
        <taxon>Bacillati</taxon>
        <taxon>Actinomycetota</taxon>
        <taxon>Thermoleophilia</taxon>
        <taxon>Solirubrobacterales</taxon>
        <taxon>Solirubrobacteraceae</taxon>
        <taxon>environmental samples</taxon>
    </lineage>
</organism>
<keyword evidence="3" id="KW-0479">Metal-binding</keyword>
<proteinExistence type="predicted"/>
<dbReference type="EMBL" id="CADCVS010000521">
    <property type="protein sequence ID" value="CAA9533038.1"/>
    <property type="molecule type" value="Genomic_DNA"/>
</dbReference>
<protein>
    <recommendedName>
        <fullName evidence="8">Nudix hydrolase domain-containing protein</fullName>
    </recommendedName>
</protein>
<evidence type="ECO:0000256" key="4">
    <source>
        <dbReference type="ARBA" id="ARBA00022801"/>
    </source>
</evidence>
<gene>
    <name evidence="9" type="ORF">AVDCRST_MAG30-3961</name>
</gene>
<evidence type="ECO:0000256" key="2">
    <source>
        <dbReference type="ARBA" id="ARBA00001946"/>
    </source>
</evidence>
<dbReference type="CDD" id="cd18870">
    <property type="entry name" value="NUDIX_AcylCoAdiphos_Nudt19"/>
    <property type="match status" value="1"/>
</dbReference>
<comment type="cofactor">
    <cofactor evidence="2">
        <name>Mg(2+)</name>
        <dbReference type="ChEBI" id="CHEBI:18420"/>
    </cofactor>
</comment>
<dbReference type="PROSITE" id="PS51462">
    <property type="entry name" value="NUDIX"/>
    <property type="match status" value="1"/>
</dbReference>
<dbReference type="InterPro" id="IPR015797">
    <property type="entry name" value="NUDIX_hydrolase-like_dom_sf"/>
</dbReference>
<evidence type="ECO:0000313" key="9">
    <source>
        <dbReference type="EMBL" id="CAA9533038.1"/>
    </source>
</evidence>
<sequence length="222" mass="23706">MVSEGTFSGMHADRPAPGEELADGPAAEPRQAATVIVLRGGARTLEVMLVKRNPAQRFMGGAWVFPGGAVDAHEGEGDAAHRLAGVREVAEEASVALPDPAALIKFSRWITPAQVKIRFDTHFFLAPLPGGAEPRPDGRECVDLRWFTPRRALDASAAGEILLVFPTIKHLEQLEPFGTADALLAWAEGREVVPVEPKIVLEGEIARVVLPGEPGYEEAPAG</sequence>
<keyword evidence="5" id="KW-0460">Magnesium</keyword>
<dbReference type="PANTHER" id="PTHR12318:SF0">
    <property type="entry name" value="ACYL-COENZYME A DIPHOSPHATASE NUDT19"/>
    <property type="match status" value="1"/>
</dbReference>
<reference evidence="9" key="1">
    <citation type="submission" date="2020-02" db="EMBL/GenBank/DDBJ databases">
        <authorList>
            <person name="Meier V. D."/>
        </authorList>
    </citation>
    <scope>NUCLEOTIDE SEQUENCE</scope>
    <source>
        <strain evidence="9">AVDCRST_MAG30</strain>
    </source>
</reference>
<evidence type="ECO:0000259" key="8">
    <source>
        <dbReference type="PROSITE" id="PS51462"/>
    </source>
</evidence>
<name>A0A6J4TW37_9ACTN</name>
<dbReference type="InterPro" id="IPR039121">
    <property type="entry name" value="NUDT19"/>
</dbReference>
<dbReference type="GO" id="GO:0016818">
    <property type="term" value="F:hydrolase activity, acting on acid anhydrides, in phosphorus-containing anhydrides"/>
    <property type="evidence" value="ECO:0007669"/>
    <property type="project" value="InterPro"/>
</dbReference>
<dbReference type="Pfam" id="PF00293">
    <property type="entry name" value="NUDIX"/>
    <property type="match status" value="1"/>
</dbReference>
<dbReference type="SUPFAM" id="SSF55811">
    <property type="entry name" value="Nudix"/>
    <property type="match status" value="1"/>
</dbReference>
<keyword evidence="6" id="KW-0464">Manganese</keyword>
<dbReference type="Gene3D" id="3.90.79.10">
    <property type="entry name" value="Nucleoside Triphosphate Pyrophosphohydrolase"/>
    <property type="match status" value="2"/>
</dbReference>